<gene>
    <name evidence="2" type="ORF">H7F51_17180</name>
</gene>
<dbReference type="AlphaFoldDB" id="A0A7X1FUI7"/>
<evidence type="ECO:0000313" key="2">
    <source>
        <dbReference type="EMBL" id="MBC2667255.1"/>
    </source>
</evidence>
<organism evidence="2 3">
    <name type="scientific">Novosphingobium flavum</name>
    <dbReference type="NCBI Taxonomy" id="1778672"/>
    <lineage>
        <taxon>Bacteria</taxon>
        <taxon>Pseudomonadati</taxon>
        <taxon>Pseudomonadota</taxon>
        <taxon>Alphaproteobacteria</taxon>
        <taxon>Sphingomonadales</taxon>
        <taxon>Sphingomonadaceae</taxon>
        <taxon>Novosphingobium</taxon>
    </lineage>
</organism>
<feature type="compositionally biased region" description="Pro residues" evidence="1">
    <location>
        <begin position="1"/>
        <end position="10"/>
    </location>
</feature>
<dbReference type="RefSeq" id="WP_185665549.1">
    <property type="nucleotide sequence ID" value="NZ_JACLAW010000016.1"/>
</dbReference>
<evidence type="ECO:0000256" key="1">
    <source>
        <dbReference type="SAM" id="MobiDB-lite"/>
    </source>
</evidence>
<feature type="compositionally biased region" description="Pro residues" evidence="1">
    <location>
        <begin position="23"/>
        <end position="44"/>
    </location>
</feature>
<name>A0A7X1FUI7_9SPHN</name>
<evidence type="ECO:0000313" key="3">
    <source>
        <dbReference type="Proteomes" id="UP000566813"/>
    </source>
</evidence>
<keyword evidence="3" id="KW-1185">Reference proteome</keyword>
<dbReference type="EMBL" id="JACLAW010000016">
    <property type="protein sequence ID" value="MBC2667255.1"/>
    <property type="molecule type" value="Genomic_DNA"/>
</dbReference>
<reference evidence="2 3" key="1">
    <citation type="submission" date="2020-08" db="EMBL/GenBank/DDBJ databases">
        <title>The genome sequence of type strain Novosphingobium flavum NBRC 111647.</title>
        <authorList>
            <person name="Liu Y."/>
        </authorList>
    </citation>
    <scope>NUCLEOTIDE SEQUENCE [LARGE SCALE GENOMIC DNA]</scope>
    <source>
        <strain evidence="2 3">NBRC 111647</strain>
    </source>
</reference>
<protein>
    <submittedName>
        <fullName evidence="2">Uncharacterized protein</fullName>
    </submittedName>
</protein>
<accession>A0A7X1FUI7</accession>
<feature type="region of interest" description="Disordered" evidence="1">
    <location>
        <begin position="1"/>
        <end position="61"/>
    </location>
</feature>
<dbReference type="Proteomes" id="UP000566813">
    <property type="component" value="Unassembled WGS sequence"/>
</dbReference>
<comment type="caution">
    <text evidence="2">The sequence shown here is derived from an EMBL/GenBank/DDBJ whole genome shotgun (WGS) entry which is preliminary data.</text>
</comment>
<sequence length="61" mass="6175">MATQPAPPGPDEAEPIDPSLPGELPPVITPDGVPPEPEGFPPQGPDTDNPGVTPSEVPVET</sequence>
<proteinExistence type="predicted"/>